<dbReference type="GeneID" id="25257283"/>
<dbReference type="OMA" id="YIVENIY"/>
<reference evidence="2" key="2">
    <citation type="submission" date="2013-10" db="EMBL/GenBank/DDBJ databases">
        <authorList>
            <person name="Aslett M."/>
        </authorList>
    </citation>
    <scope>NUCLEOTIDE SEQUENCE [LARGE SCALE GENOMIC DNA]</scope>
    <source>
        <strain evidence="2">Houghton</strain>
    </source>
</reference>
<dbReference type="VEuPathDB" id="ToxoDB:ETH2_0526600"/>
<gene>
    <name evidence="2" type="ORF">ETH_00041215</name>
</gene>
<name>U6L6S2_EIMTE</name>
<sequence length="259" mass="29120">AARRDKDHYGEHPTYNFFVLFLRGLRPAAEAAAADTARLLAAAAAAVWRPAQQLVLKHNPDLRHQLVALTSFFATSMFITGYFNDTYQKIVDLSSLVEHQAARDLEKEGFWRTAAQEKERRLLLLQQQQQRLESSWAAALAAATAAKDFNVLCAHLEPQTLNPKPSTEQEGPDANPKPLEPLPPSSWRFELMPYGADAPEAHTFPTPSHEMPLRSFSLSFTSNNLSGNWGDYINRQDNKNAIMRPSRVMFTDVFIPTTK</sequence>
<feature type="non-terminal residue" evidence="2">
    <location>
        <position position="1"/>
    </location>
</feature>
<accession>U6L6S2</accession>
<dbReference type="EMBL" id="HG677789">
    <property type="protein sequence ID" value="CDJ44898.1"/>
    <property type="molecule type" value="Genomic_DNA"/>
</dbReference>
<keyword evidence="3" id="KW-1185">Reference proteome</keyword>
<proteinExistence type="predicted"/>
<feature type="region of interest" description="Disordered" evidence="1">
    <location>
        <begin position="160"/>
        <end position="184"/>
    </location>
</feature>
<feature type="compositionally biased region" description="Polar residues" evidence="1">
    <location>
        <begin position="160"/>
        <end position="169"/>
    </location>
</feature>
<dbReference type="VEuPathDB" id="ToxoDB:ETH_00041215"/>
<evidence type="ECO:0000313" key="2">
    <source>
        <dbReference type="EMBL" id="CDJ44898.1"/>
    </source>
</evidence>
<evidence type="ECO:0000256" key="1">
    <source>
        <dbReference type="SAM" id="MobiDB-lite"/>
    </source>
</evidence>
<dbReference type="Proteomes" id="UP000030747">
    <property type="component" value="Unassembled WGS sequence"/>
</dbReference>
<organism evidence="2 3">
    <name type="scientific">Eimeria tenella</name>
    <name type="common">Coccidian parasite</name>
    <dbReference type="NCBI Taxonomy" id="5802"/>
    <lineage>
        <taxon>Eukaryota</taxon>
        <taxon>Sar</taxon>
        <taxon>Alveolata</taxon>
        <taxon>Apicomplexa</taxon>
        <taxon>Conoidasida</taxon>
        <taxon>Coccidia</taxon>
        <taxon>Eucoccidiorida</taxon>
        <taxon>Eimeriorina</taxon>
        <taxon>Eimeriidae</taxon>
        <taxon>Eimeria</taxon>
    </lineage>
</organism>
<dbReference type="RefSeq" id="XP_013235645.1">
    <property type="nucleotide sequence ID" value="XM_013380191.1"/>
</dbReference>
<reference evidence="2" key="1">
    <citation type="submission" date="2013-10" db="EMBL/GenBank/DDBJ databases">
        <title>Genomic analysis of the causative agents of coccidiosis in chickens.</title>
        <authorList>
            <person name="Reid A.J."/>
            <person name="Blake D."/>
            <person name="Billington K."/>
            <person name="Browne H."/>
            <person name="Dunn M."/>
            <person name="Hung S."/>
            <person name="Kawahara F."/>
            <person name="Miranda-Saavedra D."/>
            <person name="Mourier T."/>
            <person name="Nagra H."/>
            <person name="Otto T.D."/>
            <person name="Rawlings N."/>
            <person name="Sanchez A."/>
            <person name="Sanders M."/>
            <person name="Subramaniam C."/>
            <person name="Tay Y."/>
            <person name="Dear P."/>
            <person name="Doerig C."/>
            <person name="Gruber A."/>
            <person name="Parkinson J."/>
            <person name="Shirley M."/>
            <person name="Wan K.L."/>
            <person name="Berriman M."/>
            <person name="Tomley F."/>
            <person name="Pain A."/>
        </authorList>
    </citation>
    <scope>NUCLEOTIDE SEQUENCE [LARGE SCALE GENOMIC DNA]</scope>
    <source>
        <strain evidence="2">Houghton</strain>
    </source>
</reference>
<dbReference type="AlphaFoldDB" id="U6L6S2"/>
<evidence type="ECO:0000313" key="3">
    <source>
        <dbReference type="Proteomes" id="UP000030747"/>
    </source>
</evidence>
<protein>
    <submittedName>
        <fullName evidence="2">Uncharacterized protein</fullName>
    </submittedName>
</protein>
<dbReference type="OrthoDB" id="198735at2759"/>